<feature type="transmembrane region" description="Helical" evidence="1">
    <location>
        <begin position="158"/>
        <end position="177"/>
    </location>
</feature>
<feature type="transmembrane region" description="Helical" evidence="1">
    <location>
        <begin position="183"/>
        <end position="200"/>
    </location>
</feature>
<dbReference type="Pfam" id="PF22285">
    <property type="entry name" value="DUF6962"/>
    <property type="match status" value="1"/>
</dbReference>
<feature type="transmembrane region" description="Helical" evidence="1">
    <location>
        <begin position="63"/>
        <end position="85"/>
    </location>
</feature>
<feature type="transmembrane region" description="Helical" evidence="1">
    <location>
        <begin position="234"/>
        <end position="255"/>
    </location>
</feature>
<dbReference type="InterPro" id="IPR054235">
    <property type="entry name" value="DUF6962"/>
</dbReference>
<accession>A0A024G975</accession>
<proteinExistence type="predicted"/>
<feature type="transmembrane region" description="Helical" evidence="1">
    <location>
        <begin position="124"/>
        <end position="146"/>
    </location>
</feature>
<name>A0A024G975_9STRA</name>
<reference evidence="2 3" key="1">
    <citation type="submission" date="2012-05" db="EMBL/GenBank/DDBJ databases">
        <title>Recombination and specialization in a pathogen metapopulation.</title>
        <authorList>
            <person name="Gardiner A."/>
            <person name="Kemen E."/>
            <person name="Schultz-Larsen T."/>
            <person name="MacLean D."/>
            <person name="Van Oosterhout C."/>
            <person name="Jones J.D.G."/>
        </authorList>
    </citation>
    <scope>NUCLEOTIDE SEQUENCE [LARGE SCALE GENOMIC DNA]</scope>
    <source>
        <strain evidence="2 3">Ac Nc2</strain>
    </source>
</reference>
<dbReference type="Proteomes" id="UP000053237">
    <property type="component" value="Unassembled WGS sequence"/>
</dbReference>
<dbReference type="OrthoDB" id="70912at2759"/>
<gene>
    <name evidence="2" type="ORF">BN9_040920</name>
</gene>
<organism evidence="2 3">
    <name type="scientific">Albugo candida</name>
    <dbReference type="NCBI Taxonomy" id="65357"/>
    <lineage>
        <taxon>Eukaryota</taxon>
        <taxon>Sar</taxon>
        <taxon>Stramenopiles</taxon>
        <taxon>Oomycota</taxon>
        <taxon>Peronosporomycetes</taxon>
        <taxon>Albuginales</taxon>
        <taxon>Albuginaceae</taxon>
        <taxon>Albugo</taxon>
    </lineage>
</organism>
<sequence length="307" mass="35260">MNSNPLSSKLEKWKIWQYQDHQHEPWDAQPACYLTDFILAIQMALNVYKLYQPHPMQHLHRVWYTLFFATMGIAAFIGGILHLYANDLYTALRHEDSEQLTLLTKLHIFGYFSVKASRVALDSYIWLLWRIVLITFGMNAYSLICWTARRHLPAEKATYVLGGFGLLYFMIVVLALYTMNAVMLLFGSIPALCFGVHSVIQAWKRYKVESVLTSDEFERITTAESDEFRYDRKILLLEGLIYGIFLVSSACQAGRVSPSNHYFNHNALSHVLTGVAAHLMLLHYYRSCVLMSTTMSISNTSKDSKAC</sequence>
<keyword evidence="3" id="KW-1185">Reference proteome</keyword>
<keyword evidence="1" id="KW-1133">Transmembrane helix</keyword>
<protein>
    <submittedName>
        <fullName evidence="2">Uncharacterized protein</fullName>
    </submittedName>
</protein>
<dbReference type="InParanoid" id="A0A024G975"/>
<evidence type="ECO:0000313" key="3">
    <source>
        <dbReference type="Proteomes" id="UP000053237"/>
    </source>
</evidence>
<feature type="transmembrane region" description="Helical" evidence="1">
    <location>
        <begin position="267"/>
        <end position="285"/>
    </location>
</feature>
<keyword evidence="1" id="KW-0812">Transmembrane</keyword>
<comment type="caution">
    <text evidence="2">The sequence shown here is derived from an EMBL/GenBank/DDBJ whole genome shotgun (WGS) entry which is preliminary data.</text>
</comment>
<dbReference type="AlphaFoldDB" id="A0A024G975"/>
<evidence type="ECO:0000256" key="1">
    <source>
        <dbReference type="SAM" id="Phobius"/>
    </source>
</evidence>
<keyword evidence="1" id="KW-0472">Membrane</keyword>
<dbReference type="EMBL" id="CAIX01000046">
    <property type="protein sequence ID" value="CCI43308.1"/>
    <property type="molecule type" value="Genomic_DNA"/>
</dbReference>
<evidence type="ECO:0000313" key="2">
    <source>
        <dbReference type="EMBL" id="CCI43308.1"/>
    </source>
</evidence>